<protein>
    <submittedName>
        <fullName evidence="2">Uncharacterized protein</fullName>
    </submittedName>
</protein>
<dbReference type="Proteomes" id="UP000887540">
    <property type="component" value="Unplaced"/>
</dbReference>
<name>A0A914DDC4_9BILA</name>
<dbReference type="WBParaSite" id="ACRNAN_scaffold2318.g9949.t1">
    <property type="protein sequence ID" value="ACRNAN_scaffold2318.g9949.t1"/>
    <property type="gene ID" value="ACRNAN_scaffold2318.g9949"/>
</dbReference>
<proteinExistence type="predicted"/>
<accession>A0A914DDC4</accession>
<reference evidence="2" key="1">
    <citation type="submission" date="2022-11" db="UniProtKB">
        <authorList>
            <consortium name="WormBaseParasite"/>
        </authorList>
    </citation>
    <scope>IDENTIFICATION</scope>
</reference>
<sequence length="104" mass="12143">MTEWVKAGAHYENKLVFEFRVKEKGEGTYELVFLGLQDLNSNDEGKLDAKFECGNGNIIEDFLKNQLMKIFLKWYKDTINQKIEKSIEAFVKDKNFKVKLARSS</sequence>
<dbReference type="AlphaFoldDB" id="A0A914DDC4"/>
<evidence type="ECO:0000313" key="2">
    <source>
        <dbReference type="WBParaSite" id="ACRNAN_scaffold2318.g9949.t1"/>
    </source>
</evidence>
<organism evidence="1 2">
    <name type="scientific">Acrobeloides nanus</name>
    <dbReference type="NCBI Taxonomy" id="290746"/>
    <lineage>
        <taxon>Eukaryota</taxon>
        <taxon>Metazoa</taxon>
        <taxon>Ecdysozoa</taxon>
        <taxon>Nematoda</taxon>
        <taxon>Chromadorea</taxon>
        <taxon>Rhabditida</taxon>
        <taxon>Tylenchina</taxon>
        <taxon>Cephalobomorpha</taxon>
        <taxon>Cephaloboidea</taxon>
        <taxon>Cephalobidae</taxon>
        <taxon>Acrobeloides</taxon>
    </lineage>
</organism>
<keyword evidence="1" id="KW-1185">Reference proteome</keyword>
<evidence type="ECO:0000313" key="1">
    <source>
        <dbReference type="Proteomes" id="UP000887540"/>
    </source>
</evidence>